<gene>
    <name evidence="1" type="ORF">UFOVP357_46</name>
</gene>
<sequence>MGYTTEKDRGDIKVIEDGGSVMLFVATSQTGKEWLDDNITEDAFRIGERGLVVEHRYVLPLVRVMKDDGLRIITAWN</sequence>
<proteinExistence type="predicted"/>
<name>A0A6J7WT39_9CAUD</name>
<dbReference type="EMBL" id="LR798289">
    <property type="protein sequence ID" value="CAB5220907.1"/>
    <property type="molecule type" value="Genomic_DNA"/>
</dbReference>
<evidence type="ECO:0000313" key="1">
    <source>
        <dbReference type="EMBL" id="CAB5220907.1"/>
    </source>
</evidence>
<accession>A0A6J7WT39</accession>
<organism evidence="1">
    <name type="scientific">uncultured Caudovirales phage</name>
    <dbReference type="NCBI Taxonomy" id="2100421"/>
    <lineage>
        <taxon>Viruses</taxon>
        <taxon>Duplodnaviria</taxon>
        <taxon>Heunggongvirae</taxon>
        <taxon>Uroviricota</taxon>
        <taxon>Caudoviricetes</taxon>
        <taxon>Peduoviridae</taxon>
        <taxon>Maltschvirus</taxon>
        <taxon>Maltschvirus maltsch</taxon>
    </lineage>
</organism>
<protein>
    <submittedName>
        <fullName evidence="1">Uncharacterized protein</fullName>
    </submittedName>
</protein>
<reference evidence="1" key="1">
    <citation type="submission" date="2020-05" db="EMBL/GenBank/DDBJ databases">
        <authorList>
            <person name="Chiriac C."/>
            <person name="Salcher M."/>
            <person name="Ghai R."/>
            <person name="Kavagutti S V."/>
        </authorList>
    </citation>
    <scope>NUCLEOTIDE SEQUENCE</scope>
</reference>